<evidence type="ECO:0000256" key="9">
    <source>
        <dbReference type="ARBA" id="ARBA00023303"/>
    </source>
</evidence>
<evidence type="ECO:0000256" key="1">
    <source>
        <dbReference type="ARBA" id="ARBA00004651"/>
    </source>
</evidence>
<sequence length="176" mass="19210">MPVKAKAPVRVLFSCICVILSLLLFILYRGGLSMVEEFKKFIMRGNVLDMAVGIIIGAAFGKIVTSFVNDVLMPPIGLILGQVDFSNLFINLSGTPAATLAEAKAAGLPVIAYGSFLNAVIDFLIVAFAIFMLIKQVNRLMPKKEEEPEKDPRLCPYCKTEIPEEATKCPHCTSDL</sequence>
<name>I0GUI4_SELRL</name>
<dbReference type="PRINTS" id="PR01264">
    <property type="entry name" value="MECHCHANNEL"/>
</dbReference>
<keyword evidence="3 10" id="KW-0813">Transport</keyword>
<feature type="transmembrane region" description="Helical" evidence="10">
    <location>
        <begin position="47"/>
        <end position="64"/>
    </location>
</feature>
<evidence type="ECO:0000313" key="12">
    <source>
        <dbReference type="Proteomes" id="UP000007887"/>
    </source>
</evidence>
<keyword evidence="4 10" id="KW-1003">Cell membrane</keyword>
<evidence type="ECO:0000313" key="11">
    <source>
        <dbReference type="EMBL" id="BAL84421.1"/>
    </source>
</evidence>
<accession>I0GUI4</accession>
<dbReference type="InterPro" id="IPR019823">
    <property type="entry name" value="Mechanosensitive_channel_CS"/>
</dbReference>
<keyword evidence="6 10" id="KW-1133">Transmembrane helix</keyword>
<dbReference type="PANTHER" id="PTHR30266">
    <property type="entry name" value="MECHANOSENSITIVE CHANNEL MSCL"/>
    <property type="match status" value="1"/>
</dbReference>
<keyword evidence="10" id="KW-0997">Cell inner membrane</keyword>
<dbReference type="PANTHER" id="PTHR30266:SF2">
    <property type="entry name" value="LARGE-CONDUCTANCE MECHANOSENSITIVE CHANNEL"/>
    <property type="match status" value="1"/>
</dbReference>
<evidence type="ECO:0000256" key="10">
    <source>
        <dbReference type="HAMAP-Rule" id="MF_00115"/>
    </source>
</evidence>
<evidence type="ECO:0000256" key="8">
    <source>
        <dbReference type="ARBA" id="ARBA00023136"/>
    </source>
</evidence>
<evidence type="ECO:0000256" key="4">
    <source>
        <dbReference type="ARBA" id="ARBA00022475"/>
    </source>
</evidence>
<dbReference type="Proteomes" id="UP000007887">
    <property type="component" value="Chromosome"/>
</dbReference>
<dbReference type="EMBL" id="AP012292">
    <property type="protein sequence ID" value="BAL84421.1"/>
    <property type="molecule type" value="Genomic_DNA"/>
</dbReference>
<evidence type="ECO:0000256" key="7">
    <source>
        <dbReference type="ARBA" id="ARBA00023065"/>
    </source>
</evidence>
<reference evidence="11 12" key="1">
    <citation type="submission" date="2011-10" db="EMBL/GenBank/DDBJ databases">
        <title>Whole genome sequence of Selenomonas ruminantium subsp. lactilytica TAM6421.</title>
        <authorList>
            <person name="Oguchi A."/>
            <person name="Ankai A."/>
            <person name="Kaneko J."/>
            <person name="Yamada-Narita S."/>
            <person name="Fukui S."/>
            <person name="Takahashi M."/>
            <person name="Onodera T."/>
            <person name="Kojima S."/>
            <person name="Fushimi T."/>
            <person name="Abe N."/>
            <person name="Kamio Y."/>
            <person name="Yamazaki S."/>
            <person name="Fujita N."/>
        </authorList>
    </citation>
    <scope>NUCLEOTIDE SEQUENCE [LARGE SCALE GENOMIC DNA]</scope>
    <source>
        <strain evidence="12">NBRC 103574 / TAM6421</strain>
    </source>
</reference>
<dbReference type="NCBIfam" id="NF010557">
    <property type="entry name" value="PRK13952.1"/>
    <property type="match status" value="1"/>
</dbReference>
<organism evidence="11 12">
    <name type="scientific">Selenomonas ruminantium subsp. lactilytica (strain NBRC 103574 / TAM6421)</name>
    <dbReference type="NCBI Taxonomy" id="927704"/>
    <lineage>
        <taxon>Bacteria</taxon>
        <taxon>Bacillati</taxon>
        <taxon>Bacillota</taxon>
        <taxon>Negativicutes</taxon>
        <taxon>Selenomonadales</taxon>
        <taxon>Selenomonadaceae</taxon>
        <taxon>Selenomonas</taxon>
    </lineage>
</organism>
<keyword evidence="8 10" id="KW-0472">Membrane</keyword>
<feature type="transmembrane region" description="Helical" evidence="10">
    <location>
        <begin position="7"/>
        <end position="27"/>
    </location>
</feature>
<keyword evidence="5 10" id="KW-0812">Transmembrane</keyword>
<dbReference type="HAMAP" id="MF_00115">
    <property type="entry name" value="MscL"/>
    <property type="match status" value="1"/>
</dbReference>
<dbReference type="KEGG" id="sri:SELR_27130"/>
<dbReference type="Pfam" id="PF01741">
    <property type="entry name" value="MscL"/>
    <property type="match status" value="1"/>
</dbReference>
<dbReference type="InterPro" id="IPR001185">
    <property type="entry name" value="MS_channel"/>
</dbReference>
<dbReference type="AlphaFoldDB" id="I0GUI4"/>
<dbReference type="PATRIC" id="fig|927704.6.peg.2801"/>
<comment type="subunit">
    <text evidence="10">Homopentamer.</text>
</comment>
<feature type="transmembrane region" description="Helical" evidence="10">
    <location>
        <begin position="110"/>
        <end position="134"/>
    </location>
</feature>
<dbReference type="Gene3D" id="1.10.1200.120">
    <property type="entry name" value="Large-conductance mechanosensitive channel, MscL, domain 1"/>
    <property type="match status" value="1"/>
</dbReference>
<dbReference type="SUPFAM" id="SSF81330">
    <property type="entry name" value="Gated mechanosensitive channel"/>
    <property type="match status" value="1"/>
</dbReference>
<proteinExistence type="inferred from homology"/>
<comment type="function">
    <text evidence="10">Channel that opens in response to stretch forces in the membrane lipid bilayer. May participate in the regulation of osmotic pressure changes within the cell.</text>
</comment>
<dbReference type="HOGENOM" id="CLU_095787_2_3_9"/>
<evidence type="ECO:0000256" key="5">
    <source>
        <dbReference type="ARBA" id="ARBA00022692"/>
    </source>
</evidence>
<dbReference type="GO" id="GO:0005886">
    <property type="term" value="C:plasma membrane"/>
    <property type="evidence" value="ECO:0007669"/>
    <property type="project" value="UniProtKB-SubCell"/>
</dbReference>
<dbReference type="eggNOG" id="COG1970">
    <property type="taxonomic scope" value="Bacteria"/>
</dbReference>
<dbReference type="GO" id="GO:0008381">
    <property type="term" value="F:mechanosensitive monoatomic ion channel activity"/>
    <property type="evidence" value="ECO:0007669"/>
    <property type="project" value="UniProtKB-UniRule"/>
</dbReference>
<dbReference type="InterPro" id="IPR036019">
    <property type="entry name" value="MscL_channel"/>
</dbReference>
<protein>
    <recommendedName>
        <fullName evidence="10">Large-conductance mechanosensitive channel</fullName>
    </recommendedName>
</protein>
<keyword evidence="7 10" id="KW-0406">Ion transport</keyword>
<evidence type="ECO:0000256" key="6">
    <source>
        <dbReference type="ARBA" id="ARBA00022989"/>
    </source>
</evidence>
<dbReference type="NCBIfam" id="TIGR00220">
    <property type="entry name" value="mscL"/>
    <property type="match status" value="1"/>
</dbReference>
<evidence type="ECO:0000256" key="3">
    <source>
        <dbReference type="ARBA" id="ARBA00022448"/>
    </source>
</evidence>
<comment type="similarity">
    <text evidence="2 10">Belongs to the MscL family.</text>
</comment>
<dbReference type="NCBIfam" id="NF001843">
    <property type="entry name" value="PRK00567.1-4"/>
    <property type="match status" value="1"/>
</dbReference>
<keyword evidence="9 10" id="KW-0407">Ion channel</keyword>
<comment type="subcellular location">
    <subcellularLocation>
        <location evidence="10">Cell inner membrane</location>
        <topology evidence="10">Multi-pass membrane protein</topology>
    </subcellularLocation>
    <subcellularLocation>
        <location evidence="1">Cell membrane</location>
        <topology evidence="1">Multi-pass membrane protein</topology>
    </subcellularLocation>
</comment>
<dbReference type="InterPro" id="IPR037673">
    <property type="entry name" value="MSC/AndL"/>
</dbReference>
<dbReference type="PROSITE" id="PS01327">
    <property type="entry name" value="MSCL"/>
    <property type="match status" value="1"/>
</dbReference>
<gene>
    <name evidence="10 11" type="primary">mscL</name>
    <name evidence="11" type="ordered locus">SELR_27130</name>
</gene>
<evidence type="ECO:0000256" key="2">
    <source>
        <dbReference type="ARBA" id="ARBA00007254"/>
    </source>
</evidence>